<dbReference type="AlphaFoldDB" id="A0A1H8DAM3"/>
<protein>
    <submittedName>
        <fullName evidence="8">Cytochrome c</fullName>
    </submittedName>
</protein>
<keyword evidence="5" id="KW-0175">Coiled coil</keyword>
<name>A0A1H8DAM3_9BURK</name>
<dbReference type="SUPFAM" id="SSF46626">
    <property type="entry name" value="Cytochrome c"/>
    <property type="match status" value="2"/>
</dbReference>
<dbReference type="EMBL" id="FOCW01000001">
    <property type="protein sequence ID" value="SEN03537.1"/>
    <property type="molecule type" value="Genomic_DNA"/>
</dbReference>
<keyword evidence="9" id="KW-1185">Reference proteome</keyword>
<keyword evidence="1 4" id="KW-0349">Heme</keyword>
<dbReference type="InterPro" id="IPR009056">
    <property type="entry name" value="Cyt_c-like_dom"/>
</dbReference>
<dbReference type="PANTHER" id="PTHR35008:SF9">
    <property type="entry name" value="CYTOCHROME C DOMAIN-CONTAINING PROTEIN"/>
    <property type="match status" value="1"/>
</dbReference>
<reference evidence="8 9" key="1">
    <citation type="submission" date="2016-10" db="EMBL/GenBank/DDBJ databases">
        <authorList>
            <person name="de Groot N.N."/>
        </authorList>
    </citation>
    <scope>NUCLEOTIDE SEQUENCE [LARGE SCALE GENOMIC DNA]</scope>
    <source>
        <strain evidence="8 9">DSM 15123</strain>
    </source>
</reference>
<evidence type="ECO:0000256" key="5">
    <source>
        <dbReference type="SAM" id="Coils"/>
    </source>
</evidence>
<dbReference type="PROSITE" id="PS51257">
    <property type="entry name" value="PROKAR_LIPOPROTEIN"/>
    <property type="match status" value="1"/>
</dbReference>
<organism evidence="8 9">
    <name type="scientific">Brachymonas denitrificans DSM 15123</name>
    <dbReference type="NCBI Taxonomy" id="1121117"/>
    <lineage>
        <taxon>Bacteria</taxon>
        <taxon>Pseudomonadati</taxon>
        <taxon>Pseudomonadota</taxon>
        <taxon>Betaproteobacteria</taxon>
        <taxon>Burkholderiales</taxon>
        <taxon>Comamonadaceae</taxon>
        <taxon>Brachymonas</taxon>
    </lineage>
</organism>
<evidence type="ECO:0000313" key="9">
    <source>
        <dbReference type="Proteomes" id="UP000199531"/>
    </source>
</evidence>
<keyword evidence="6" id="KW-0732">Signal</keyword>
<dbReference type="STRING" id="1121117.SAMN02745977_00226"/>
<evidence type="ECO:0000256" key="3">
    <source>
        <dbReference type="ARBA" id="ARBA00023004"/>
    </source>
</evidence>
<dbReference type="Gene3D" id="1.10.760.10">
    <property type="entry name" value="Cytochrome c-like domain"/>
    <property type="match status" value="2"/>
</dbReference>
<evidence type="ECO:0000259" key="7">
    <source>
        <dbReference type="PROSITE" id="PS51007"/>
    </source>
</evidence>
<evidence type="ECO:0000313" key="8">
    <source>
        <dbReference type="EMBL" id="SEN03537.1"/>
    </source>
</evidence>
<dbReference type="Proteomes" id="UP000199531">
    <property type="component" value="Unassembled WGS sequence"/>
</dbReference>
<proteinExistence type="predicted"/>
<dbReference type="GO" id="GO:0020037">
    <property type="term" value="F:heme binding"/>
    <property type="evidence" value="ECO:0007669"/>
    <property type="project" value="InterPro"/>
</dbReference>
<feature type="chain" id="PRO_5011685944" evidence="6">
    <location>
        <begin position="23"/>
        <end position="389"/>
    </location>
</feature>
<evidence type="ECO:0000256" key="4">
    <source>
        <dbReference type="PROSITE-ProRule" id="PRU00433"/>
    </source>
</evidence>
<dbReference type="PROSITE" id="PS51007">
    <property type="entry name" value="CYTC"/>
    <property type="match status" value="1"/>
</dbReference>
<feature type="coiled-coil region" evidence="5">
    <location>
        <begin position="360"/>
        <end position="387"/>
    </location>
</feature>
<dbReference type="InterPro" id="IPR051459">
    <property type="entry name" value="Cytochrome_c-type_DH"/>
</dbReference>
<evidence type="ECO:0000256" key="6">
    <source>
        <dbReference type="SAM" id="SignalP"/>
    </source>
</evidence>
<keyword evidence="3 4" id="KW-0408">Iron</keyword>
<feature type="signal peptide" evidence="6">
    <location>
        <begin position="1"/>
        <end position="22"/>
    </location>
</feature>
<evidence type="ECO:0000256" key="2">
    <source>
        <dbReference type="ARBA" id="ARBA00022723"/>
    </source>
</evidence>
<dbReference type="Pfam" id="PF21342">
    <property type="entry name" value="SoxA-TsdA_cyt-c"/>
    <property type="match status" value="1"/>
</dbReference>
<dbReference type="GO" id="GO:0009055">
    <property type="term" value="F:electron transfer activity"/>
    <property type="evidence" value="ECO:0007669"/>
    <property type="project" value="InterPro"/>
</dbReference>
<evidence type="ECO:0000256" key="1">
    <source>
        <dbReference type="ARBA" id="ARBA00022617"/>
    </source>
</evidence>
<dbReference type="InterPro" id="IPR036909">
    <property type="entry name" value="Cyt_c-like_dom_sf"/>
</dbReference>
<accession>A0A1H8DAM3</accession>
<sequence length="389" mass="41321">MSTRLYLAPTVMAIAAMLAACGQSQSPAPTTQAASAAADTASAAAQTASAAASSADAAASSAAAAAPAAKAANGEMAMKPAAAYDPASLPDDAYGKMVKYGKELTERTYAHIGPEVKDVKMRYAGNNLSCTSCHQASATKPFAMSWVGSHSTFPQYRGREDTISTIEERVNGCMERSMNGKSLPFDSKEMKAFTTYIHFLSKDVPVGTKVTGQGLMKYTPPNRKVDLVAGEAIYKQTCAVCHGPDGQGVRGAPAKPGEPAGYTFPPLWGKDTFNNGAGMNRMLTASAFIMANMPQGTSHEKPQLTEEQAFDVAGYVLSKPRPIKSNLDKDFPARWNKPVDAAFPPYVTGATAEDHRFGPFQPLQDKMKELKDELKKKSDEAKAQKVAAK</sequence>
<dbReference type="Pfam" id="PF00034">
    <property type="entry name" value="Cytochrom_C"/>
    <property type="match status" value="1"/>
</dbReference>
<feature type="domain" description="Cytochrome c" evidence="7">
    <location>
        <begin position="225"/>
        <end position="320"/>
    </location>
</feature>
<gene>
    <name evidence="8" type="ORF">SAMN02745977_00226</name>
</gene>
<dbReference type="PANTHER" id="PTHR35008">
    <property type="entry name" value="BLL4482 PROTEIN-RELATED"/>
    <property type="match status" value="1"/>
</dbReference>
<dbReference type="RefSeq" id="WP_234969925.1">
    <property type="nucleotide sequence ID" value="NZ_FOCW01000001.1"/>
</dbReference>
<keyword evidence="2 4" id="KW-0479">Metal-binding</keyword>
<dbReference type="GO" id="GO:0046872">
    <property type="term" value="F:metal ion binding"/>
    <property type="evidence" value="ECO:0007669"/>
    <property type="project" value="UniProtKB-KW"/>
</dbReference>